<dbReference type="Proteomes" id="UP000694867">
    <property type="component" value="Unplaced"/>
</dbReference>
<dbReference type="GO" id="GO:0031965">
    <property type="term" value="C:nuclear membrane"/>
    <property type="evidence" value="ECO:0007669"/>
    <property type="project" value="UniProtKB-SubCell"/>
</dbReference>
<feature type="region of interest" description="Disordered" evidence="9">
    <location>
        <begin position="653"/>
        <end position="675"/>
    </location>
</feature>
<feature type="domain" description="KASH" evidence="10">
    <location>
        <begin position="1317"/>
        <end position="1372"/>
    </location>
</feature>
<accession>A0AAJ6VVZ9</accession>
<gene>
    <name evidence="12" type="primary">LOC100908066</name>
</gene>
<feature type="compositionally biased region" description="Polar residues" evidence="9">
    <location>
        <begin position="506"/>
        <end position="516"/>
    </location>
</feature>
<evidence type="ECO:0000256" key="5">
    <source>
        <dbReference type="ARBA" id="ARBA00023136"/>
    </source>
</evidence>
<dbReference type="GO" id="GO:0019894">
    <property type="term" value="F:kinesin binding"/>
    <property type="evidence" value="ECO:0007669"/>
    <property type="project" value="TreeGrafter"/>
</dbReference>
<comment type="subcellular location">
    <subcellularLocation>
        <location evidence="1">Nucleus membrane</location>
    </subcellularLocation>
</comment>
<feature type="region of interest" description="Disordered" evidence="9">
    <location>
        <begin position="754"/>
        <end position="798"/>
    </location>
</feature>
<feature type="region of interest" description="Disordered" evidence="9">
    <location>
        <begin position="899"/>
        <end position="933"/>
    </location>
</feature>
<dbReference type="PROSITE" id="PS51049">
    <property type="entry name" value="KASH"/>
    <property type="match status" value="1"/>
</dbReference>
<evidence type="ECO:0000256" key="3">
    <source>
        <dbReference type="ARBA" id="ARBA00022692"/>
    </source>
</evidence>
<keyword evidence="6" id="KW-0539">Nucleus</keyword>
<feature type="compositionally biased region" description="Low complexity" evidence="9">
    <location>
        <begin position="662"/>
        <end position="672"/>
    </location>
</feature>
<feature type="region of interest" description="Disordered" evidence="9">
    <location>
        <begin position="480"/>
        <end position="563"/>
    </location>
</feature>
<dbReference type="GO" id="GO:0048471">
    <property type="term" value="C:perinuclear region of cytoplasm"/>
    <property type="evidence" value="ECO:0007669"/>
    <property type="project" value="TreeGrafter"/>
</dbReference>
<dbReference type="GO" id="GO:0007010">
    <property type="term" value="P:cytoskeleton organization"/>
    <property type="evidence" value="ECO:0007669"/>
    <property type="project" value="TreeGrafter"/>
</dbReference>
<dbReference type="SUPFAM" id="SSF46966">
    <property type="entry name" value="Spectrin repeat"/>
    <property type="match status" value="1"/>
</dbReference>
<feature type="topological domain" description="Cytoplasmic" evidence="7">
    <location>
        <begin position="1"/>
        <end position="1325"/>
    </location>
</feature>
<dbReference type="PANTHER" id="PTHR21524:SF5">
    <property type="entry name" value="SPECTRIN REPEAT CONTAINING NUCLEAR ENVELOPE PROTEIN 2"/>
    <property type="match status" value="1"/>
</dbReference>
<dbReference type="GeneID" id="100908066"/>
<dbReference type="Pfam" id="PF10541">
    <property type="entry name" value="KASH"/>
    <property type="match status" value="1"/>
</dbReference>
<evidence type="ECO:0000256" key="2">
    <source>
        <dbReference type="ARBA" id="ARBA00008619"/>
    </source>
</evidence>
<dbReference type="InterPro" id="IPR012315">
    <property type="entry name" value="KASH"/>
</dbReference>
<dbReference type="KEGG" id="goe:100908066"/>
<keyword evidence="8" id="KW-0175">Coiled coil</keyword>
<feature type="coiled-coil region" evidence="8">
    <location>
        <begin position="1135"/>
        <end position="1162"/>
    </location>
</feature>
<evidence type="ECO:0000256" key="4">
    <source>
        <dbReference type="ARBA" id="ARBA00022989"/>
    </source>
</evidence>
<feature type="topological domain" description="Perinuclear space" evidence="7">
    <location>
        <begin position="1347"/>
        <end position="1372"/>
    </location>
</feature>
<feature type="compositionally biased region" description="Polar residues" evidence="9">
    <location>
        <begin position="836"/>
        <end position="853"/>
    </location>
</feature>
<evidence type="ECO:0000313" key="11">
    <source>
        <dbReference type="Proteomes" id="UP000694867"/>
    </source>
</evidence>
<feature type="region of interest" description="Disordered" evidence="9">
    <location>
        <begin position="415"/>
        <end position="450"/>
    </location>
</feature>
<feature type="compositionally biased region" description="Polar residues" evidence="9">
    <location>
        <begin position="730"/>
        <end position="741"/>
    </location>
</feature>
<keyword evidence="11" id="KW-1185">Reference proteome</keyword>
<feature type="region of interest" description="Disordered" evidence="9">
    <location>
        <begin position="978"/>
        <end position="1012"/>
    </location>
</feature>
<organism evidence="11 12">
    <name type="scientific">Galendromus occidentalis</name>
    <name type="common">western predatory mite</name>
    <dbReference type="NCBI Taxonomy" id="34638"/>
    <lineage>
        <taxon>Eukaryota</taxon>
        <taxon>Metazoa</taxon>
        <taxon>Ecdysozoa</taxon>
        <taxon>Arthropoda</taxon>
        <taxon>Chelicerata</taxon>
        <taxon>Arachnida</taxon>
        <taxon>Acari</taxon>
        <taxon>Parasitiformes</taxon>
        <taxon>Mesostigmata</taxon>
        <taxon>Gamasina</taxon>
        <taxon>Phytoseioidea</taxon>
        <taxon>Phytoseiidae</taxon>
        <taxon>Typhlodrominae</taxon>
        <taxon>Galendromus</taxon>
    </lineage>
</organism>
<dbReference type="GO" id="GO:0006997">
    <property type="term" value="P:nucleus organization"/>
    <property type="evidence" value="ECO:0007669"/>
    <property type="project" value="TreeGrafter"/>
</dbReference>
<evidence type="ECO:0000259" key="10">
    <source>
        <dbReference type="PROSITE" id="PS51049"/>
    </source>
</evidence>
<keyword evidence="5 7" id="KW-0472">Membrane</keyword>
<dbReference type="SMART" id="SM01249">
    <property type="entry name" value="KASH"/>
    <property type="match status" value="1"/>
</dbReference>
<sequence>MLNWKVIFEDRQNDGKNICIHSSAMDRVSSSEILANYTKDPLVCRLQRRMPKRDDFWDALSNHYDYLMDDQLITSCRRLLLPHGKLAALRPPLGRRRWFIYIGVEYIAQRYHIPPRFLGGKLTLSRRTSEKRPFWLSISSFVRSVPCEADYELSLCPDEGMSSLDSSLPSLSTPLPPFVQQSAVTLTAKGLVQKLEEVLLWLQEMEARIDGETNIDRRGSMARSFRNDLETFNESKERLLRDVEVMSSSILEDFRSEVISLSNQLTARWKKAEDSTRVRHDAIDNDKIFHDVKFDMRALRRWLRDMETRLPTPKSVPSYWTLHDLKTKLENQKTIQAEIESKGHLVKSLLRRCEQLRVSEGANTRVSRIGFGLDRVARTVGFLEKKWQTLWLTSLEWQCLVEQLLDSQQDQAVAATPSVSSGDTWDEPRNKLPRLDLTLNPRGLQEPRGMTDNMEVFGKSLTDPKHHTPLKHKILNQDGAAAGSQPYATQLKRPPSGNYEGGQDVGYSSESSTQLSAEEKPDLIRIYSFTPESTTPESPDMPSRDSGLSGGGSPRKFPLSSKCSPIDDTLKEVIDEDYISSPGLRISGSAADFYTLTTPIVDSDGEPTKPTDLDDTLTSEKESCSPLTEPHSVTIDDQVVQLRRKPASRLFAPLEFDERSENNNSNNNNPKNKATRVKEWLQSCEQRRPIVEADVTQEDEEMTQQDSCDASGELTNESESDSDSDDRQKSTNTLNAAMSVETITTTPTAALAFTMPSADSEKPPKVNLRSGQKRRSRDRPWSVTELQGQIGNSSSLRSALSTSTSMTALNDSSIATGFAAERKRHSRASKARESALSGSESEDNVSVTTGTVHKKNPSTTSLINLCEAFPTSTKEKTTPVRKKRLGSKILKAKSKCTGYSSANETGSQVPTHQAVSESEKKCPGDQGSVVSSDNMWDDYQDPLYYSEHYSEKEMDDETVKRLLNFGDDYRSFIGSTSDTSSLSGLRVRSGKKKTGIRSEDSIRDSESEQEKMKEDQALDVVKEDVNEMLTRSSKAFAYVSNSVRKSPKSNNLLSPDKLSEMEATCLSHLQCLQIIKIRISIAPDSSELLRELIERWQLLLCDIQSRDSTLNGEKMNLSDNNKIGSSLFKKSPHRDENVREDIDKLRDEMSQMECLLSGLESLDDRSTDCRKLDERIAALKKILANLQPLKSSLLFVKVKVHRLAASKDDPQNLLTASVHDLYNTWDTLYERTCQMLTELQQSRNILKDARKSFSPKITDLDSTEPSLIYEAFTQMELCKPSVADIPDLASTINLSAMEVDQDYDSTYESEEETSRGGNSIWRIFKAALPFQVALVMLYCVAYLMEPHCCDVGNSWQSSFGPQLRYEQGHPPV</sequence>
<feature type="compositionally biased region" description="Basic and acidic residues" evidence="9">
    <location>
        <begin position="996"/>
        <end position="1012"/>
    </location>
</feature>
<feature type="region of interest" description="Disordered" evidence="9">
    <location>
        <begin position="819"/>
        <end position="853"/>
    </location>
</feature>
<evidence type="ECO:0000256" key="6">
    <source>
        <dbReference type="ARBA" id="ARBA00023242"/>
    </source>
</evidence>
<comment type="similarity">
    <text evidence="2">Belongs to the nesprin family.</text>
</comment>
<evidence type="ECO:0000256" key="9">
    <source>
        <dbReference type="SAM" id="MobiDB-lite"/>
    </source>
</evidence>
<dbReference type="CTD" id="38067"/>
<feature type="compositionally biased region" description="Polar residues" evidence="9">
    <location>
        <begin position="899"/>
        <end position="916"/>
    </location>
</feature>
<evidence type="ECO:0000256" key="8">
    <source>
        <dbReference type="SAM" id="Coils"/>
    </source>
</evidence>
<feature type="region of interest" description="Disordered" evidence="9">
    <location>
        <begin position="690"/>
        <end position="741"/>
    </location>
</feature>
<evidence type="ECO:0000256" key="1">
    <source>
        <dbReference type="ARBA" id="ARBA00004126"/>
    </source>
</evidence>
<proteinExistence type="inferred from homology"/>
<dbReference type="GO" id="GO:0007097">
    <property type="term" value="P:nuclear migration"/>
    <property type="evidence" value="ECO:0007669"/>
    <property type="project" value="TreeGrafter"/>
</dbReference>
<keyword evidence="4" id="KW-1133">Transmembrane helix</keyword>
<name>A0AAJ6VVZ9_9ACAR</name>
<protein>
    <submittedName>
        <fullName evidence="12">Uncharacterized protein LOC100908066</fullName>
    </submittedName>
</protein>
<evidence type="ECO:0000313" key="12">
    <source>
        <dbReference type="RefSeq" id="XP_003739834.2"/>
    </source>
</evidence>
<reference evidence="12" key="1">
    <citation type="submission" date="2025-08" db="UniProtKB">
        <authorList>
            <consortium name="RefSeq"/>
        </authorList>
    </citation>
    <scope>IDENTIFICATION</scope>
</reference>
<dbReference type="RefSeq" id="XP_003739834.2">
    <property type="nucleotide sequence ID" value="XM_003739786.2"/>
</dbReference>
<keyword evidence="3 7" id="KW-0812">Transmembrane</keyword>
<dbReference type="PANTHER" id="PTHR21524">
    <property type="entry name" value="SPECTRIN REPEAT CONTAINING NUCLEAR ENVELOPE PROTEIN 2"/>
    <property type="match status" value="1"/>
</dbReference>
<evidence type="ECO:0000256" key="7">
    <source>
        <dbReference type="PROSITE-ProRule" id="PRU00385"/>
    </source>
</evidence>
<dbReference type="Gene3D" id="1.20.58.60">
    <property type="match status" value="1"/>
</dbReference>